<proteinExistence type="predicted"/>
<keyword evidence="2" id="KW-0812">Transmembrane</keyword>
<evidence type="ECO:0000313" key="3">
    <source>
        <dbReference type="EMBL" id="NIC03976.1"/>
    </source>
</evidence>
<keyword evidence="2" id="KW-1133">Transmembrane helix</keyword>
<feature type="compositionally biased region" description="Polar residues" evidence="1">
    <location>
        <begin position="1"/>
        <end position="15"/>
    </location>
</feature>
<protein>
    <submittedName>
        <fullName evidence="3">Uncharacterized protein</fullName>
    </submittedName>
</protein>
<keyword evidence="2" id="KW-0472">Membrane</keyword>
<name>A0ABX0PMY8_9GAMM</name>
<dbReference type="EMBL" id="JAAQTO010000002">
    <property type="protein sequence ID" value="NIC03976.1"/>
    <property type="molecule type" value="Genomic_DNA"/>
</dbReference>
<keyword evidence="4" id="KW-1185">Reference proteome</keyword>
<dbReference type="RefSeq" id="WP_167110072.1">
    <property type="nucleotide sequence ID" value="NZ_JAAQTO010000002.1"/>
</dbReference>
<evidence type="ECO:0000256" key="2">
    <source>
        <dbReference type="SAM" id="Phobius"/>
    </source>
</evidence>
<accession>A0ABX0PMY8</accession>
<sequence length="106" mass="10385">MFDTSSWSFGTNSADTAGGYNYGGSTSLVEAGRGLFSDALGAWVTIEGIKAQANATGSAQDATRNQTMYPTGSNAPGGGGFAAGGLGAGHLIVGGAVLVGLVLLLK</sequence>
<reference evidence="3 4" key="1">
    <citation type="submission" date="2020-03" db="EMBL/GenBank/DDBJ databases">
        <title>Identification of Halomonas strains.</title>
        <authorList>
            <person name="Xiao Z."/>
            <person name="Dong F."/>
            <person name="Wang Z."/>
            <person name="Zhao J.-Y."/>
        </authorList>
    </citation>
    <scope>NUCLEOTIDE SEQUENCE [LARGE SCALE GENOMIC DNA]</scope>
    <source>
        <strain evidence="3 4">DX6</strain>
    </source>
</reference>
<evidence type="ECO:0000256" key="1">
    <source>
        <dbReference type="SAM" id="MobiDB-lite"/>
    </source>
</evidence>
<dbReference type="Proteomes" id="UP001318321">
    <property type="component" value="Unassembled WGS sequence"/>
</dbReference>
<feature type="region of interest" description="Disordered" evidence="1">
    <location>
        <begin position="1"/>
        <end position="21"/>
    </location>
</feature>
<comment type="caution">
    <text evidence="3">The sequence shown here is derived from an EMBL/GenBank/DDBJ whole genome shotgun (WGS) entry which is preliminary data.</text>
</comment>
<feature type="transmembrane region" description="Helical" evidence="2">
    <location>
        <begin position="81"/>
        <end position="105"/>
    </location>
</feature>
<gene>
    <name evidence="3" type="ORF">HBJ55_00840</name>
</gene>
<evidence type="ECO:0000313" key="4">
    <source>
        <dbReference type="Proteomes" id="UP001318321"/>
    </source>
</evidence>
<organism evidence="3 4">
    <name type="scientific">Billgrantia bachuensis</name>
    <dbReference type="NCBI Taxonomy" id="2717286"/>
    <lineage>
        <taxon>Bacteria</taxon>
        <taxon>Pseudomonadati</taxon>
        <taxon>Pseudomonadota</taxon>
        <taxon>Gammaproteobacteria</taxon>
        <taxon>Oceanospirillales</taxon>
        <taxon>Halomonadaceae</taxon>
        <taxon>Billgrantia</taxon>
    </lineage>
</organism>